<reference evidence="4" key="1">
    <citation type="journal article" date="2019" name="Int. J. Syst. Evol. Microbiol.">
        <title>The Global Catalogue of Microorganisms (GCM) 10K type strain sequencing project: providing services to taxonomists for standard genome sequencing and annotation.</title>
        <authorList>
            <consortium name="The Broad Institute Genomics Platform"/>
            <consortium name="The Broad Institute Genome Sequencing Center for Infectious Disease"/>
            <person name="Wu L."/>
            <person name="Ma J."/>
        </authorList>
    </citation>
    <scope>NUCLEOTIDE SEQUENCE [LARGE SCALE GENOMIC DNA]</scope>
    <source>
        <strain evidence="4">KCTC 52925</strain>
    </source>
</reference>
<dbReference type="SUPFAM" id="SSF48317">
    <property type="entry name" value="Acid phosphatase/Vanadium-dependent haloperoxidase"/>
    <property type="match status" value="1"/>
</dbReference>
<feature type="transmembrane region" description="Helical" evidence="1">
    <location>
        <begin position="47"/>
        <end position="63"/>
    </location>
</feature>
<accession>A0ABW5X8Q9</accession>
<evidence type="ECO:0000313" key="3">
    <source>
        <dbReference type="EMBL" id="MFD2834041.1"/>
    </source>
</evidence>
<dbReference type="RefSeq" id="WP_251740819.1">
    <property type="nucleotide sequence ID" value="NZ_JBHUOJ010000027.1"/>
</dbReference>
<comment type="caution">
    <text evidence="3">The sequence shown here is derived from an EMBL/GenBank/DDBJ whole genome shotgun (WGS) entry which is preliminary data.</text>
</comment>
<evidence type="ECO:0000259" key="2">
    <source>
        <dbReference type="Pfam" id="PF01569"/>
    </source>
</evidence>
<feature type="domain" description="Phosphatidic acid phosphatase type 2/haloperoxidase" evidence="2">
    <location>
        <begin position="95"/>
        <end position="168"/>
    </location>
</feature>
<proteinExistence type="predicted"/>
<dbReference type="Proteomes" id="UP001597438">
    <property type="component" value="Unassembled WGS sequence"/>
</dbReference>
<gene>
    <name evidence="3" type="ORF">ACFSYS_12155</name>
</gene>
<sequence length="194" mass="21738">MPQNTLNNKLSLFRKFILIFLLFAFPFVGSSQLVKHNDKNIENAGDFFLFAVPATTLATTFILKDKEGSWQFTKAFLTNQAVTFGLKIALNKPRPYGNGDNAFPSGHTSTVFQSASFIHKRYGFKYSIPAYLAAGFTGFSRINADKHDGYDILAGAVVGIGSTLIFTTPYQQEHMQLTFKSSSDHYLLGFRYQF</sequence>
<dbReference type="InterPro" id="IPR036938">
    <property type="entry name" value="PAP2/HPO_sf"/>
</dbReference>
<dbReference type="EMBL" id="JBHUOJ010000027">
    <property type="protein sequence ID" value="MFD2834041.1"/>
    <property type="molecule type" value="Genomic_DNA"/>
</dbReference>
<evidence type="ECO:0000313" key="4">
    <source>
        <dbReference type="Proteomes" id="UP001597438"/>
    </source>
</evidence>
<dbReference type="Pfam" id="PF01569">
    <property type="entry name" value="PAP2"/>
    <property type="match status" value="1"/>
</dbReference>
<protein>
    <submittedName>
        <fullName evidence="3">Phosphatase PAP2 family protein</fullName>
    </submittedName>
</protein>
<dbReference type="Gene3D" id="1.20.144.10">
    <property type="entry name" value="Phosphatidic acid phosphatase type 2/haloperoxidase"/>
    <property type="match status" value="1"/>
</dbReference>
<dbReference type="InterPro" id="IPR000326">
    <property type="entry name" value="PAP2/HPO"/>
</dbReference>
<keyword evidence="1" id="KW-1133">Transmembrane helix</keyword>
<keyword evidence="4" id="KW-1185">Reference proteome</keyword>
<keyword evidence="1" id="KW-0812">Transmembrane</keyword>
<evidence type="ECO:0000256" key="1">
    <source>
        <dbReference type="SAM" id="Phobius"/>
    </source>
</evidence>
<name>A0ABW5X8Q9_9FLAO</name>
<organism evidence="3 4">
    <name type="scientific">Christiangramia antarctica</name>
    <dbReference type="NCBI Taxonomy" id="2058158"/>
    <lineage>
        <taxon>Bacteria</taxon>
        <taxon>Pseudomonadati</taxon>
        <taxon>Bacteroidota</taxon>
        <taxon>Flavobacteriia</taxon>
        <taxon>Flavobacteriales</taxon>
        <taxon>Flavobacteriaceae</taxon>
        <taxon>Christiangramia</taxon>
    </lineage>
</organism>
<keyword evidence="1" id="KW-0472">Membrane</keyword>
<dbReference type="CDD" id="cd03394">
    <property type="entry name" value="PAP2_like_5"/>
    <property type="match status" value="1"/>
</dbReference>